<proteinExistence type="predicted"/>
<protein>
    <submittedName>
        <fullName evidence="6">DUF86 domain-containing protein</fullName>
    </submittedName>
</protein>
<organism evidence="6 7">
    <name type="scientific">Pinibacter aurantiacus</name>
    <dbReference type="NCBI Taxonomy" id="2851599"/>
    <lineage>
        <taxon>Bacteria</taxon>
        <taxon>Pseudomonadati</taxon>
        <taxon>Bacteroidota</taxon>
        <taxon>Chitinophagia</taxon>
        <taxon>Chitinophagales</taxon>
        <taxon>Chitinophagaceae</taxon>
        <taxon>Pinibacter</taxon>
    </lineage>
</organism>
<dbReference type="AlphaFoldDB" id="A0A9E2S9Z7"/>
<name>A0A9E2S9Z7_9BACT</name>
<dbReference type="PANTHER" id="PTHR34139:SF1">
    <property type="entry name" value="RNASE MJ1380-RELATED"/>
    <property type="match status" value="1"/>
</dbReference>
<comment type="caution">
    <text evidence="6">The sequence shown here is derived from an EMBL/GenBank/DDBJ whole genome shotgun (WGS) entry which is preliminary data.</text>
</comment>
<keyword evidence="2" id="KW-1277">Toxin-antitoxin system</keyword>
<dbReference type="InterPro" id="IPR008201">
    <property type="entry name" value="HepT-like"/>
</dbReference>
<keyword evidence="4" id="KW-0547">Nucleotide-binding</keyword>
<gene>
    <name evidence="6" type="ORF">KTO63_09670</name>
</gene>
<dbReference type="InterPro" id="IPR051813">
    <property type="entry name" value="HepT_RNase_toxin"/>
</dbReference>
<dbReference type="EMBL" id="JAHSPG010000005">
    <property type="protein sequence ID" value="MBV4357414.1"/>
    <property type="molecule type" value="Genomic_DNA"/>
</dbReference>
<evidence type="ECO:0000313" key="6">
    <source>
        <dbReference type="EMBL" id="MBV4357414.1"/>
    </source>
</evidence>
<dbReference type="Pfam" id="PF01934">
    <property type="entry name" value="HepT-like"/>
    <property type="match status" value="1"/>
</dbReference>
<evidence type="ECO:0000256" key="3">
    <source>
        <dbReference type="ARBA" id="ARBA00022722"/>
    </source>
</evidence>
<dbReference type="GO" id="GO:0110001">
    <property type="term" value="C:toxin-antitoxin complex"/>
    <property type="evidence" value="ECO:0007669"/>
    <property type="project" value="InterPro"/>
</dbReference>
<evidence type="ECO:0000256" key="1">
    <source>
        <dbReference type="ARBA" id="ARBA00022553"/>
    </source>
</evidence>
<sequence>MSKRLPELLISDIVDSGNKILSYTNNLSFEQFVSDSKTVDAVIRNFEIIGEAANRLPEDFKDLHLDIDWHRIRGFRNRIVHDYFGIDYSIVWIIKESFLPGMITKLKSLI</sequence>
<evidence type="ECO:0000256" key="2">
    <source>
        <dbReference type="ARBA" id="ARBA00022649"/>
    </source>
</evidence>
<keyword evidence="3" id="KW-0540">Nuclease</keyword>
<keyword evidence="1" id="KW-0597">Phosphoprotein</keyword>
<evidence type="ECO:0000313" key="7">
    <source>
        <dbReference type="Proteomes" id="UP000812270"/>
    </source>
</evidence>
<evidence type="ECO:0000256" key="5">
    <source>
        <dbReference type="ARBA" id="ARBA00022801"/>
    </source>
</evidence>
<dbReference type="GO" id="GO:0016787">
    <property type="term" value="F:hydrolase activity"/>
    <property type="evidence" value="ECO:0007669"/>
    <property type="project" value="UniProtKB-KW"/>
</dbReference>
<keyword evidence="7" id="KW-1185">Reference proteome</keyword>
<dbReference type="PANTHER" id="PTHR34139">
    <property type="entry name" value="UPF0331 PROTEIN MJ0127"/>
    <property type="match status" value="1"/>
</dbReference>
<dbReference type="Proteomes" id="UP000812270">
    <property type="component" value="Unassembled WGS sequence"/>
</dbReference>
<dbReference type="RefSeq" id="WP_217791059.1">
    <property type="nucleotide sequence ID" value="NZ_JAHSPG010000005.1"/>
</dbReference>
<accession>A0A9E2S9Z7</accession>
<keyword evidence="5" id="KW-0378">Hydrolase</keyword>
<dbReference type="GO" id="GO:0004540">
    <property type="term" value="F:RNA nuclease activity"/>
    <property type="evidence" value="ECO:0007669"/>
    <property type="project" value="InterPro"/>
</dbReference>
<evidence type="ECO:0000256" key="4">
    <source>
        <dbReference type="ARBA" id="ARBA00022741"/>
    </source>
</evidence>
<dbReference type="GO" id="GO:0000166">
    <property type="term" value="F:nucleotide binding"/>
    <property type="evidence" value="ECO:0007669"/>
    <property type="project" value="UniProtKB-KW"/>
</dbReference>
<reference evidence="6" key="1">
    <citation type="submission" date="2021-06" db="EMBL/GenBank/DDBJ databases">
        <authorList>
            <person name="Huq M.A."/>
        </authorList>
    </citation>
    <scope>NUCLEOTIDE SEQUENCE</scope>
    <source>
        <strain evidence="6">MAH-26</strain>
    </source>
</reference>